<gene>
    <name evidence="2" type="ORF">D5400_10815</name>
</gene>
<sequence length="150" mass="16373">MPTITPCLWFDNQLEEAIAFYGGIFPDTAIIEATRHANGKLFVATFRLAGRDFMGLNGGPMFAFTEAISLSVACRDQAEIDGYWSALGEGGTIQQCGWVKDRYGLSWQVVPAILPKMMNDPDCERSARVQTAVMGMVKLDIAALEKAFAG</sequence>
<dbReference type="InterPro" id="IPR028973">
    <property type="entry name" value="PhnB-like"/>
</dbReference>
<dbReference type="KEGG" id="abaw:D5400_10815"/>
<evidence type="ECO:0000259" key="1">
    <source>
        <dbReference type="Pfam" id="PF06983"/>
    </source>
</evidence>
<accession>A0A3Q8XU86</accession>
<dbReference type="Gene3D" id="3.10.180.10">
    <property type="entry name" value="2,3-Dihydroxybiphenyl 1,2-Dioxygenase, domain 1"/>
    <property type="match status" value="1"/>
</dbReference>
<dbReference type="SUPFAM" id="SSF54593">
    <property type="entry name" value="Glyoxalase/Bleomycin resistance protein/Dihydroxybiphenyl dioxygenase"/>
    <property type="match status" value="1"/>
</dbReference>
<dbReference type="AlphaFoldDB" id="A0A3Q8XU86"/>
<dbReference type="CDD" id="cd06588">
    <property type="entry name" value="PhnB_like"/>
    <property type="match status" value="1"/>
</dbReference>
<dbReference type="RefSeq" id="WP_126010015.1">
    <property type="nucleotide sequence ID" value="NZ_CP032509.1"/>
</dbReference>
<dbReference type="EMBL" id="CP032509">
    <property type="protein sequence ID" value="AZN73738.1"/>
    <property type="molecule type" value="Genomic_DNA"/>
</dbReference>
<dbReference type="OrthoDB" id="9806473at2"/>
<protein>
    <submittedName>
        <fullName evidence="2">VOC family protein</fullName>
    </submittedName>
</protein>
<dbReference type="InterPro" id="IPR009725">
    <property type="entry name" value="3_dmu_93_MTrfase"/>
</dbReference>
<dbReference type="Pfam" id="PF06983">
    <property type="entry name" value="3-dmu-9_3-mt"/>
    <property type="match status" value="1"/>
</dbReference>
<name>A0A3Q8XU86_9HYPH</name>
<organism evidence="2 3">
    <name type="scientific">Georhizobium profundi</name>
    <dbReference type="NCBI Taxonomy" id="2341112"/>
    <lineage>
        <taxon>Bacteria</taxon>
        <taxon>Pseudomonadati</taxon>
        <taxon>Pseudomonadota</taxon>
        <taxon>Alphaproteobacteria</taxon>
        <taxon>Hyphomicrobiales</taxon>
        <taxon>Rhizobiaceae</taxon>
        <taxon>Georhizobium</taxon>
    </lineage>
</organism>
<feature type="domain" description="PhnB-like" evidence="1">
    <location>
        <begin position="3"/>
        <end position="110"/>
    </location>
</feature>
<evidence type="ECO:0000313" key="3">
    <source>
        <dbReference type="Proteomes" id="UP000268192"/>
    </source>
</evidence>
<dbReference type="PANTHER" id="PTHR33990:SF2">
    <property type="entry name" value="PHNB-LIKE DOMAIN-CONTAINING PROTEIN"/>
    <property type="match status" value="1"/>
</dbReference>
<evidence type="ECO:0000313" key="2">
    <source>
        <dbReference type="EMBL" id="AZN73738.1"/>
    </source>
</evidence>
<keyword evidence="3" id="KW-1185">Reference proteome</keyword>
<dbReference type="InterPro" id="IPR029068">
    <property type="entry name" value="Glyas_Bleomycin-R_OHBP_Dase"/>
</dbReference>
<dbReference type="PIRSF" id="PIRSF021700">
    <property type="entry name" value="3_dmu_93_MTrfase"/>
    <property type="match status" value="1"/>
</dbReference>
<proteinExistence type="predicted"/>
<dbReference type="PANTHER" id="PTHR33990">
    <property type="entry name" value="PROTEIN YJDN-RELATED"/>
    <property type="match status" value="1"/>
</dbReference>
<reference evidence="2 3" key="1">
    <citation type="submission" date="2018-09" db="EMBL/GenBank/DDBJ databases">
        <title>Marinorhizobium profundi gen. nov., sp. nov., isolated from a deep-sea sediment sample from the New Britain Trench and proposal of Marinorhizobiaceae fam. nov. in the order Rhizobiales of the class Alphaproteobacteria.</title>
        <authorList>
            <person name="Cao J."/>
        </authorList>
    </citation>
    <scope>NUCLEOTIDE SEQUENCE [LARGE SCALE GENOMIC DNA]</scope>
    <source>
        <strain evidence="2 3">WS11</strain>
    </source>
</reference>
<dbReference type="Proteomes" id="UP000268192">
    <property type="component" value="Chromosome"/>
</dbReference>